<gene>
    <name evidence="1" type="ORF">DCAF_LOCUS364</name>
</gene>
<dbReference type="AlphaFoldDB" id="A0AAV1QMI6"/>
<dbReference type="EMBL" id="CAWUPB010000027">
    <property type="protein sequence ID" value="CAK7322753.1"/>
    <property type="molecule type" value="Genomic_DNA"/>
</dbReference>
<evidence type="ECO:0000313" key="2">
    <source>
        <dbReference type="Proteomes" id="UP001314170"/>
    </source>
</evidence>
<protein>
    <submittedName>
        <fullName evidence="1">Uncharacterized protein</fullName>
    </submittedName>
</protein>
<evidence type="ECO:0000313" key="1">
    <source>
        <dbReference type="EMBL" id="CAK7322753.1"/>
    </source>
</evidence>
<dbReference type="Proteomes" id="UP001314170">
    <property type="component" value="Unassembled WGS sequence"/>
</dbReference>
<accession>A0AAV1QMI6</accession>
<keyword evidence="2" id="KW-1185">Reference proteome</keyword>
<proteinExistence type="predicted"/>
<reference evidence="1 2" key="1">
    <citation type="submission" date="2024-01" db="EMBL/GenBank/DDBJ databases">
        <authorList>
            <person name="Waweru B."/>
        </authorList>
    </citation>
    <scope>NUCLEOTIDE SEQUENCE [LARGE SCALE GENOMIC DNA]</scope>
</reference>
<sequence>MNFSLSKKNANDILTRILPPTVSNTVICWKFRLMNAEMLNSYRSIYCRAYGRGLMMLLILLELPDLCCFRFITKLIFLNADPTALRPCEPNFLFDGACARPSESDGLQAFGDSARGELVSRDGDGDVGAMGDGGVERWGFGLTTIE</sequence>
<name>A0AAV1QMI6_9ROSI</name>
<comment type="caution">
    <text evidence="1">The sequence shown here is derived from an EMBL/GenBank/DDBJ whole genome shotgun (WGS) entry which is preliminary data.</text>
</comment>
<organism evidence="1 2">
    <name type="scientific">Dovyalis caffra</name>
    <dbReference type="NCBI Taxonomy" id="77055"/>
    <lineage>
        <taxon>Eukaryota</taxon>
        <taxon>Viridiplantae</taxon>
        <taxon>Streptophyta</taxon>
        <taxon>Embryophyta</taxon>
        <taxon>Tracheophyta</taxon>
        <taxon>Spermatophyta</taxon>
        <taxon>Magnoliopsida</taxon>
        <taxon>eudicotyledons</taxon>
        <taxon>Gunneridae</taxon>
        <taxon>Pentapetalae</taxon>
        <taxon>rosids</taxon>
        <taxon>fabids</taxon>
        <taxon>Malpighiales</taxon>
        <taxon>Salicaceae</taxon>
        <taxon>Flacourtieae</taxon>
        <taxon>Dovyalis</taxon>
    </lineage>
</organism>